<comment type="caution">
    <text evidence="8">The sequence shown here is derived from an EMBL/GenBank/DDBJ whole genome shotgun (WGS) entry which is preliminary data.</text>
</comment>
<dbReference type="PROSITE" id="PS50280">
    <property type="entry name" value="SET"/>
    <property type="match status" value="1"/>
</dbReference>
<evidence type="ECO:0000256" key="4">
    <source>
        <dbReference type="ARBA" id="ARBA00022679"/>
    </source>
</evidence>
<evidence type="ECO:0000256" key="1">
    <source>
        <dbReference type="ARBA" id="ARBA00004286"/>
    </source>
</evidence>
<keyword evidence="9" id="KW-1185">Reference proteome</keyword>
<protein>
    <submittedName>
        <fullName evidence="8">SET domain-containing protein-lysine N-methyltransferase</fullName>
    </submittedName>
</protein>
<dbReference type="GO" id="GO:0032259">
    <property type="term" value="P:methylation"/>
    <property type="evidence" value="ECO:0007669"/>
    <property type="project" value="UniProtKB-KW"/>
</dbReference>
<dbReference type="InterPro" id="IPR003616">
    <property type="entry name" value="Post-SET_dom"/>
</dbReference>
<evidence type="ECO:0000259" key="6">
    <source>
        <dbReference type="PROSITE" id="PS50280"/>
    </source>
</evidence>
<evidence type="ECO:0000313" key="8">
    <source>
        <dbReference type="EMBL" id="MBH9551801.1"/>
    </source>
</evidence>
<accession>A0A931IUK0</accession>
<sequence length="157" mass="17885">MSPRAVSSSRRVQVRRSGVHGRGVFVTQPIGAGERILEYRGERISNDEAARRHPANPNDPNHTFYFSLESGDVIDGRIQGNSAKWINHSCAPNCEAEEVRGRVYIFALRNLEPGEELFYDYHLSVEERQTARLKREYACCCGATECRGTLLYPKKRR</sequence>
<keyword evidence="4" id="KW-0808">Transferase</keyword>
<dbReference type="GO" id="GO:0008168">
    <property type="term" value="F:methyltransferase activity"/>
    <property type="evidence" value="ECO:0007669"/>
    <property type="project" value="UniProtKB-KW"/>
</dbReference>
<evidence type="ECO:0000256" key="2">
    <source>
        <dbReference type="ARBA" id="ARBA00022454"/>
    </source>
</evidence>
<organism evidence="8 9">
    <name type="scientific">Inhella gelatinilytica</name>
    <dbReference type="NCBI Taxonomy" id="2795030"/>
    <lineage>
        <taxon>Bacteria</taxon>
        <taxon>Pseudomonadati</taxon>
        <taxon>Pseudomonadota</taxon>
        <taxon>Betaproteobacteria</taxon>
        <taxon>Burkholderiales</taxon>
        <taxon>Sphaerotilaceae</taxon>
        <taxon>Inhella</taxon>
    </lineage>
</organism>
<dbReference type="AlphaFoldDB" id="A0A931IUK0"/>
<keyword evidence="2" id="KW-0158">Chromosome</keyword>
<evidence type="ECO:0000256" key="3">
    <source>
        <dbReference type="ARBA" id="ARBA00022603"/>
    </source>
</evidence>
<dbReference type="Gene3D" id="2.170.270.10">
    <property type="entry name" value="SET domain"/>
    <property type="match status" value="1"/>
</dbReference>
<evidence type="ECO:0000259" key="7">
    <source>
        <dbReference type="PROSITE" id="PS50868"/>
    </source>
</evidence>
<keyword evidence="3" id="KW-0489">Methyltransferase</keyword>
<gene>
    <name evidence="8" type="ORF">I7X43_02965</name>
</gene>
<reference evidence="8" key="1">
    <citation type="submission" date="2020-12" db="EMBL/GenBank/DDBJ databases">
        <title>The genome sequence of Inhella sp. 4Y17.</title>
        <authorList>
            <person name="Liu Y."/>
        </authorList>
    </citation>
    <scope>NUCLEOTIDE SEQUENCE</scope>
    <source>
        <strain evidence="8">4Y10</strain>
    </source>
</reference>
<comment type="subcellular location">
    <subcellularLocation>
        <location evidence="1">Chromosome</location>
    </subcellularLocation>
</comment>
<feature type="domain" description="SET" evidence="6">
    <location>
        <begin position="10"/>
        <end position="122"/>
    </location>
</feature>
<dbReference type="SUPFAM" id="SSF82199">
    <property type="entry name" value="SET domain"/>
    <property type="match status" value="1"/>
</dbReference>
<feature type="domain" description="Post-SET" evidence="7">
    <location>
        <begin position="135"/>
        <end position="151"/>
    </location>
</feature>
<dbReference type="Pfam" id="PF00856">
    <property type="entry name" value="SET"/>
    <property type="match status" value="1"/>
</dbReference>
<keyword evidence="5" id="KW-0949">S-adenosyl-L-methionine</keyword>
<dbReference type="SMART" id="SM00317">
    <property type="entry name" value="SET"/>
    <property type="match status" value="1"/>
</dbReference>
<name>A0A931IUK0_9BURK</name>
<dbReference type="PROSITE" id="PS50868">
    <property type="entry name" value="POST_SET"/>
    <property type="match status" value="1"/>
</dbReference>
<dbReference type="PANTHER" id="PTHR22884">
    <property type="entry name" value="SET DOMAIN PROTEINS"/>
    <property type="match status" value="1"/>
</dbReference>
<proteinExistence type="predicted"/>
<dbReference type="InterPro" id="IPR050777">
    <property type="entry name" value="SET2_Histone-Lys_MeTrsfase"/>
</dbReference>
<dbReference type="GO" id="GO:0005694">
    <property type="term" value="C:chromosome"/>
    <property type="evidence" value="ECO:0007669"/>
    <property type="project" value="UniProtKB-SubCell"/>
</dbReference>
<dbReference type="InterPro" id="IPR001214">
    <property type="entry name" value="SET_dom"/>
</dbReference>
<dbReference type="EMBL" id="JAEDAL010000001">
    <property type="protein sequence ID" value="MBH9551801.1"/>
    <property type="molecule type" value="Genomic_DNA"/>
</dbReference>
<dbReference type="InterPro" id="IPR046341">
    <property type="entry name" value="SET_dom_sf"/>
</dbReference>
<evidence type="ECO:0000313" key="9">
    <source>
        <dbReference type="Proteomes" id="UP000620139"/>
    </source>
</evidence>
<evidence type="ECO:0000256" key="5">
    <source>
        <dbReference type="ARBA" id="ARBA00022691"/>
    </source>
</evidence>
<dbReference type="Proteomes" id="UP000620139">
    <property type="component" value="Unassembled WGS sequence"/>
</dbReference>